<protein>
    <recommendedName>
        <fullName evidence="1">DUF6924 domain-containing protein</fullName>
    </recommendedName>
</protein>
<feature type="domain" description="DUF6924" evidence="1">
    <location>
        <begin position="378"/>
        <end position="510"/>
    </location>
</feature>
<dbReference type="InterPro" id="IPR053832">
    <property type="entry name" value="DUF6924"/>
</dbReference>
<dbReference type="EMBL" id="BMVN01000076">
    <property type="protein sequence ID" value="GHA70984.1"/>
    <property type="molecule type" value="Genomic_DNA"/>
</dbReference>
<accession>A0ABQ3DBP8</accession>
<reference evidence="3" key="1">
    <citation type="journal article" date="2019" name="Int. J. Syst. Evol. Microbiol.">
        <title>The Global Catalogue of Microorganisms (GCM) 10K type strain sequencing project: providing services to taxonomists for standard genome sequencing and annotation.</title>
        <authorList>
            <consortium name="The Broad Institute Genomics Platform"/>
            <consortium name="The Broad Institute Genome Sequencing Center for Infectious Disease"/>
            <person name="Wu L."/>
            <person name="Ma J."/>
        </authorList>
    </citation>
    <scope>NUCLEOTIDE SEQUENCE [LARGE SCALE GENOMIC DNA]</scope>
    <source>
        <strain evidence="3">JCM 4733</strain>
    </source>
</reference>
<organism evidence="2 3">
    <name type="scientific">Streptomyces canarius</name>
    <dbReference type="NCBI Taxonomy" id="285453"/>
    <lineage>
        <taxon>Bacteria</taxon>
        <taxon>Bacillati</taxon>
        <taxon>Actinomycetota</taxon>
        <taxon>Actinomycetes</taxon>
        <taxon>Kitasatosporales</taxon>
        <taxon>Streptomycetaceae</taxon>
        <taxon>Streptomyces</taxon>
    </lineage>
</organism>
<dbReference type="RefSeq" id="WP_189894790.1">
    <property type="nucleotide sequence ID" value="NZ_BMVN01000076.1"/>
</dbReference>
<evidence type="ECO:0000313" key="2">
    <source>
        <dbReference type="EMBL" id="GHA70984.1"/>
    </source>
</evidence>
<gene>
    <name evidence="2" type="ORF">GCM10010345_87740</name>
</gene>
<comment type="caution">
    <text evidence="2">The sequence shown here is derived from an EMBL/GenBank/DDBJ whole genome shotgun (WGS) entry which is preliminary data.</text>
</comment>
<evidence type="ECO:0000259" key="1">
    <source>
        <dbReference type="Pfam" id="PF21962"/>
    </source>
</evidence>
<name>A0ABQ3DBP8_9ACTN</name>
<sequence>MGQLGVRRVVRLAEAAEAGDWVAFWDVALEAHAAGSGWRGSVWGEVLDAAQRMPQEVREGAALASSARYRQLRDDSGARRALLILLAVISPGLPDAPLVPERQAILATAGHRFEADLDDATLAEAELAAGRDLTAPVIAAIRRSSVTPYTPESIVALGQGLREPILNVGEPWAEQVLLDLAELGEGWTRLLQHALASRSTATPPARWEKTGRALLEALSPQAGAADGNRAEVSERIISWLALVGRPRTIPLQPGFNGEQFDGTVDPYNAPAIRGLVWLLTYLPPHPQAAVCLGSVTEVCLRTAKGVGPGSPETAQACIRMLSSMDDEAASAELARLAASVTHQGTRKLLQRVVTSTITAQRPPGREIPLKSLPLTDDTPLIRTDFSDNAAWQALHTAIMTPNEDGFLAHLHIVDNPAYRDVTTEQVVSLAPAGADLMIVADQTALTSPEMPLLAVLRNEADSDDEAKQDHEELRVIAKELWSIENNISIGNMDWEEFVDACDGDGVFRGF</sequence>
<keyword evidence="3" id="KW-1185">Reference proteome</keyword>
<dbReference type="Proteomes" id="UP000653644">
    <property type="component" value="Unassembled WGS sequence"/>
</dbReference>
<evidence type="ECO:0000313" key="3">
    <source>
        <dbReference type="Proteomes" id="UP000653644"/>
    </source>
</evidence>
<dbReference type="Pfam" id="PF21962">
    <property type="entry name" value="DUF6924"/>
    <property type="match status" value="1"/>
</dbReference>
<proteinExistence type="predicted"/>